<dbReference type="SUPFAM" id="SSF48452">
    <property type="entry name" value="TPR-like"/>
    <property type="match status" value="1"/>
</dbReference>
<dbReference type="Gene3D" id="1.25.40.10">
    <property type="entry name" value="Tetratricopeptide repeat domain"/>
    <property type="match status" value="2"/>
</dbReference>
<accession>A0A7X3FVQ4</accession>
<dbReference type="Pfam" id="PF13181">
    <property type="entry name" value="TPR_8"/>
    <property type="match status" value="1"/>
</dbReference>
<dbReference type="SMART" id="SM00028">
    <property type="entry name" value="TPR"/>
    <property type="match status" value="3"/>
</dbReference>
<keyword evidence="5" id="KW-1185">Reference proteome</keyword>
<dbReference type="InterPro" id="IPR011990">
    <property type="entry name" value="TPR-like_helical_dom_sf"/>
</dbReference>
<proteinExistence type="predicted"/>
<keyword evidence="1" id="KW-0802">TPR repeat</keyword>
<comment type="caution">
    <text evidence="4">The sequence shown here is derived from an EMBL/GenBank/DDBJ whole genome shotgun (WGS) entry which is preliminary data.</text>
</comment>
<feature type="repeat" description="TPR" evidence="1">
    <location>
        <begin position="112"/>
        <end position="145"/>
    </location>
</feature>
<sequence length="364" mass="39740">MRARTRLYSLPLLCSGVLLLACSSPPPQPYAGPPASPAADDSYLHGRNLYLARRYSDAIAAYQAALRVDARHVNARNGLAIAYAEQRDFARAIPIWRDLTRDVTMASGPASAFLFSNLGYAYLLSGDLDAAQVALEKACLLDPLNHRAWQYLGETLLKVGQEERGQQMLRQAEALREHDFRADYATANGGTRLPAIEQAVRTDRRPDDDAWASVEVIRRDDGILELRRMSAKAAALHSAPVDGAAAQPLAPEAVARLEISNGNGRQGLARLVSRQLSDPGLKVVRLTNEKRFDVRQTRVEYQPAFRMAAERLARHVGTGEPVEVGLTGHADVRLVIGHDLPLQRVVARPPTGPLMAQAGRADAP</sequence>
<organism evidence="4 5">
    <name type="scientific">Massilia cellulosiltytica</name>
    <dbReference type="NCBI Taxonomy" id="2683234"/>
    <lineage>
        <taxon>Bacteria</taxon>
        <taxon>Pseudomonadati</taxon>
        <taxon>Pseudomonadota</taxon>
        <taxon>Betaproteobacteria</taxon>
        <taxon>Burkholderiales</taxon>
        <taxon>Oxalobacteraceae</taxon>
        <taxon>Telluria group</taxon>
        <taxon>Massilia</taxon>
    </lineage>
</organism>
<evidence type="ECO:0000313" key="5">
    <source>
        <dbReference type="Proteomes" id="UP000443353"/>
    </source>
</evidence>
<keyword evidence="2" id="KW-0732">Signal</keyword>
<dbReference type="InterPro" id="IPR027381">
    <property type="entry name" value="LytR/CpsA/Psr_C"/>
</dbReference>
<reference evidence="4 5" key="1">
    <citation type="submission" date="2019-12" db="EMBL/GenBank/DDBJ databases">
        <authorList>
            <person name="Li C."/>
            <person name="Zhao J."/>
        </authorList>
    </citation>
    <scope>NUCLEOTIDE SEQUENCE [LARGE SCALE GENOMIC DNA]</scope>
    <source>
        <strain evidence="4 5">NEAU-DD11</strain>
    </source>
</reference>
<protein>
    <submittedName>
        <fullName evidence="4">Tetratricopeptide repeat protein</fullName>
    </submittedName>
</protein>
<evidence type="ECO:0000259" key="3">
    <source>
        <dbReference type="Pfam" id="PF13399"/>
    </source>
</evidence>
<dbReference type="Pfam" id="PF13432">
    <property type="entry name" value="TPR_16"/>
    <property type="match status" value="1"/>
</dbReference>
<dbReference type="RefSeq" id="WP_160406917.1">
    <property type="nucleotide sequence ID" value="NZ_WSES01000001.1"/>
</dbReference>
<dbReference type="Gene3D" id="3.30.70.2390">
    <property type="match status" value="1"/>
</dbReference>
<dbReference type="EMBL" id="WSES01000001">
    <property type="protein sequence ID" value="MVW58841.1"/>
    <property type="molecule type" value="Genomic_DNA"/>
</dbReference>
<dbReference type="AlphaFoldDB" id="A0A7X3FVQ4"/>
<dbReference type="Proteomes" id="UP000443353">
    <property type="component" value="Unassembled WGS sequence"/>
</dbReference>
<evidence type="ECO:0000313" key="4">
    <source>
        <dbReference type="EMBL" id="MVW58841.1"/>
    </source>
</evidence>
<feature type="domain" description="LytR/CpsA/Psr regulator C-terminal" evidence="3">
    <location>
        <begin position="256"/>
        <end position="339"/>
    </location>
</feature>
<dbReference type="Pfam" id="PF13399">
    <property type="entry name" value="LytR_C"/>
    <property type="match status" value="1"/>
</dbReference>
<evidence type="ECO:0000256" key="1">
    <source>
        <dbReference type="PROSITE-ProRule" id="PRU00339"/>
    </source>
</evidence>
<feature type="chain" id="PRO_5031502006" evidence="2">
    <location>
        <begin position="32"/>
        <end position="364"/>
    </location>
</feature>
<evidence type="ECO:0000256" key="2">
    <source>
        <dbReference type="SAM" id="SignalP"/>
    </source>
</evidence>
<dbReference type="PROSITE" id="PS51257">
    <property type="entry name" value="PROKAR_LIPOPROTEIN"/>
    <property type="match status" value="1"/>
</dbReference>
<name>A0A7X3FVQ4_9BURK</name>
<dbReference type="InterPro" id="IPR019734">
    <property type="entry name" value="TPR_rpt"/>
</dbReference>
<dbReference type="PROSITE" id="PS50005">
    <property type="entry name" value="TPR"/>
    <property type="match status" value="1"/>
</dbReference>
<feature type="signal peptide" evidence="2">
    <location>
        <begin position="1"/>
        <end position="31"/>
    </location>
</feature>
<gene>
    <name evidence="4" type="ORF">GPY61_02745</name>
</gene>